<dbReference type="EMBL" id="JALKFT010000015">
    <property type="protein sequence ID" value="MCK9877202.1"/>
    <property type="molecule type" value="Genomic_DNA"/>
</dbReference>
<evidence type="ECO:0000313" key="2">
    <source>
        <dbReference type="Proteomes" id="UP001201873"/>
    </source>
</evidence>
<dbReference type="RefSeq" id="WP_248825475.1">
    <property type="nucleotide sequence ID" value="NZ_JALKFT010000015.1"/>
</dbReference>
<protein>
    <submittedName>
        <fullName evidence="1">Uncharacterized protein</fullName>
    </submittedName>
</protein>
<keyword evidence="2" id="KW-1185">Reference proteome</keyword>
<sequence length="127" mass="13280">MSTSVVELAREVRLLVRQLRGWAGASWEVPVPGAVSRAQRTVLLINELAVLGERAGVGSPPGTRPPQLAPHALADQVAVLAEELLAALAEAREPAGARAVRILADARTAVTGARTDLDGAGFGFRTR</sequence>
<reference evidence="1 2" key="1">
    <citation type="submission" date="2022-04" db="EMBL/GenBank/DDBJ databases">
        <title>Genome diversity in the genus Frankia.</title>
        <authorList>
            <person name="Carlos-Shanley C."/>
            <person name="Hahn D."/>
        </authorList>
    </citation>
    <scope>NUCLEOTIDE SEQUENCE [LARGE SCALE GENOMIC DNA]</scope>
    <source>
        <strain evidence="1 2">Ag45/Mut15</strain>
    </source>
</reference>
<gene>
    <name evidence="1" type="ORF">MXD59_15695</name>
</gene>
<name>A0ABT0K085_9ACTN</name>
<evidence type="ECO:0000313" key="1">
    <source>
        <dbReference type="EMBL" id="MCK9877202.1"/>
    </source>
</evidence>
<organism evidence="1 2">
    <name type="scientific">Frankia umida</name>
    <dbReference type="NCBI Taxonomy" id="573489"/>
    <lineage>
        <taxon>Bacteria</taxon>
        <taxon>Bacillati</taxon>
        <taxon>Actinomycetota</taxon>
        <taxon>Actinomycetes</taxon>
        <taxon>Frankiales</taxon>
        <taxon>Frankiaceae</taxon>
        <taxon>Frankia</taxon>
    </lineage>
</organism>
<accession>A0ABT0K085</accession>
<dbReference type="Proteomes" id="UP001201873">
    <property type="component" value="Unassembled WGS sequence"/>
</dbReference>
<comment type="caution">
    <text evidence="1">The sequence shown here is derived from an EMBL/GenBank/DDBJ whole genome shotgun (WGS) entry which is preliminary data.</text>
</comment>
<proteinExistence type="predicted"/>